<comment type="caution">
    <text evidence="5">The sequence shown here is derived from an EMBL/GenBank/DDBJ whole genome shotgun (WGS) entry which is preliminary data.</text>
</comment>
<dbReference type="SUPFAM" id="SSF50129">
    <property type="entry name" value="GroES-like"/>
    <property type="match status" value="1"/>
</dbReference>
<dbReference type="SUPFAM" id="SSF47336">
    <property type="entry name" value="ACP-like"/>
    <property type="match status" value="1"/>
</dbReference>
<dbReference type="InterPro" id="IPR036736">
    <property type="entry name" value="ACP-like_sf"/>
</dbReference>
<dbReference type="InterPro" id="IPR020843">
    <property type="entry name" value="ER"/>
</dbReference>
<organism evidence="5 6">
    <name type="scientific">Aureococcus anophagefferens</name>
    <name type="common">Harmful bloom alga</name>
    <dbReference type="NCBI Taxonomy" id="44056"/>
    <lineage>
        <taxon>Eukaryota</taxon>
        <taxon>Sar</taxon>
        <taxon>Stramenopiles</taxon>
        <taxon>Ochrophyta</taxon>
        <taxon>Pelagophyceae</taxon>
        <taxon>Pelagomonadales</taxon>
        <taxon>Pelagomonadaceae</taxon>
        <taxon>Aureococcus</taxon>
    </lineage>
</organism>
<dbReference type="InterPro" id="IPR013149">
    <property type="entry name" value="ADH-like_C"/>
</dbReference>
<dbReference type="Gene3D" id="3.90.180.10">
    <property type="entry name" value="Medium-chain alcohol dehydrogenases, catalytic domain"/>
    <property type="match status" value="1"/>
</dbReference>
<feature type="region of interest" description="Disordered" evidence="3">
    <location>
        <begin position="1444"/>
        <end position="1467"/>
    </location>
</feature>
<dbReference type="Gene3D" id="1.10.1200.10">
    <property type="entry name" value="ACP-like"/>
    <property type="match status" value="1"/>
</dbReference>
<evidence type="ECO:0000256" key="1">
    <source>
        <dbReference type="ARBA" id="ARBA00022450"/>
    </source>
</evidence>
<feature type="compositionally biased region" description="Low complexity" evidence="3">
    <location>
        <begin position="1291"/>
        <end position="1300"/>
    </location>
</feature>
<dbReference type="SMART" id="SM00829">
    <property type="entry name" value="PKS_ER"/>
    <property type="match status" value="1"/>
</dbReference>
<dbReference type="PANTHER" id="PTHR43677">
    <property type="entry name" value="SHORT-CHAIN DEHYDROGENASE/REDUCTASE"/>
    <property type="match status" value="1"/>
</dbReference>
<protein>
    <submittedName>
        <fullName evidence="5">Zinc-binding dehydrogenase</fullName>
    </submittedName>
</protein>
<feature type="compositionally biased region" description="Basic residues" evidence="3">
    <location>
        <begin position="1350"/>
        <end position="1365"/>
    </location>
</feature>
<dbReference type="InterPro" id="IPR013154">
    <property type="entry name" value="ADH-like_N"/>
</dbReference>
<dbReference type="InterPro" id="IPR009081">
    <property type="entry name" value="PP-bd_ACP"/>
</dbReference>
<feature type="compositionally biased region" description="Basic residues" evidence="3">
    <location>
        <begin position="1314"/>
        <end position="1328"/>
    </location>
</feature>
<dbReference type="SUPFAM" id="SSF51735">
    <property type="entry name" value="NAD(P)-binding Rossmann-fold domains"/>
    <property type="match status" value="1"/>
</dbReference>
<keyword evidence="6" id="KW-1185">Reference proteome</keyword>
<keyword evidence="1" id="KW-0596">Phosphopantetheine</keyword>
<proteinExistence type="predicted"/>
<feature type="compositionally biased region" description="Acidic residues" evidence="3">
    <location>
        <begin position="724"/>
        <end position="770"/>
    </location>
</feature>
<feature type="domain" description="Carrier" evidence="4">
    <location>
        <begin position="647"/>
        <end position="723"/>
    </location>
</feature>
<dbReference type="PROSITE" id="PS50075">
    <property type="entry name" value="CARRIER"/>
    <property type="match status" value="1"/>
</dbReference>
<evidence type="ECO:0000256" key="3">
    <source>
        <dbReference type="SAM" id="MobiDB-lite"/>
    </source>
</evidence>
<feature type="compositionally biased region" description="Low complexity" evidence="3">
    <location>
        <begin position="1329"/>
        <end position="1346"/>
    </location>
</feature>
<dbReference type="Pfam" id="PF00550">
    <property type="entry name" value="PP-binding"/>
    <property type="match status" value="1"/>
</dbReference>
<dbReference type="InterPro" id="IPR051397">
    <property type="entry name" value="Zn-ADH-like_protein"/>
</dbReference>
<dbReference type="SMART" id="SM00823">
    <property type="entry name" value="PKS_PP"/>
    <property type="match status" value="1"/>
</dbReference>
<keyword evidence="2" id="KW-0597">Phosphoprotein</keyword>
<feature type="region of interest" description="Disordered" evidence="3">
    <location>
        <begin position="1240"/>
        <end position="1407"/>
    </location>
</feature>
<dbReference type="InterPro" id="IPR013528">
    <property type="entry name" value="HMG_CoA_synth_N"/>
</dbReference>
<reference evidence="5 6" key="1">
    <citation type="submission" date="2024-03" db="EMBL/GenBank/DDBJ databases">
        <title>Aureococcus anophagefferens CCMP1851 and Kratosvirus quantuckense: Draft genome of a second virus-susceptible host strain in the model system.</title>
        <authorList>
            <person name="Chase E."/>
            <person name="Truchon A.R."/>
            <person name="Schepens W."/>
            <person name="Wilhelm S.W."/>
        </authorList>
    </citation>
    <scope>NUCLEOTIDE SEQUENCE [LARGE SCALE GENOMIC DNA]</scope>
    <source>
        <strain evidence="5 6">CCMP1851</strain>
    </source>
</reference>
<feature type="region of interest" description="Disordered" evidence="3">
    <location>
        <begin position="719"/>
        <end position="777"/>
    </location>
</feature>
<dbReference type="Pfam" id="PF08240">
    <property type="entry name" value="ADH_N"/>
    <property type="match status" value="1"/>
</dbReference>
<evidence type="ECO:0000256" key="2">
    <source>
        <dbReference type="ARBA" id="ARBA00022553"/>
    </source>
</evidence>
<dbReference type="InterPro" id="IPR036291">
    <property type="entry name" value="NAD(P)-bd_dom_sf"/>
</dbReference>
<feature type="compositionally biased region" description="Basic residues" evidence="3">
    <location>
        <begin position="1"/>
        <end position="12"/>
    </location>
</feature>
<evidence type="ECO:0000313" key="6">
    <source>
        <dbReference type="Proteomes" id="UP001363151"/>
    </source>
</evidence>
<evidence type="ECO:0000259" key="4">
    <source>
        <dbReference type="PROSITE" id="PS50075"/>
    </source>
</evidence>
<dbReference type="EMBL" id="JBBJCI010000087">
    <property type="protein sequence ID" value="KAK7248689.1"/>
    <property type="molecule type" value="Genomic_DNA"/>
</dbReference>
<dbReference type="Proteomes" id="UP001363151">
    <property type="component" value="Unassembled WGS sequence"/>
</dbReference>
<dbReference type="SUPFAM" id="SSF53901">
    <property type="entry name" value="Thiolase-like"/>
    <property type="match status" value="2"/>
</dbReference>
<dbReference type="Pfam" id="PF01154">
    <property type="entry name" value="HMG_CoA_synt_N"/>
    <property type="match status" value="2"/>
</dbReference>
<evidence type="ECO:0000313" key="5">
    <source>
        <dbReference type="EMBL" id="KAK7248689.1"/>
    </source>
</evidence>
<feature type="compositionally biased region" description="Pro residues" evidence="3">
    <location>
        <begin position="1257"/>
        <end position="1268"/>
    </location>
</feature>
<dbReference type="Gene3D" id="3.40.50.720">
    <property type="entry name" value="NAD(P)-binding Rossmann-like Domain"/>
    <property type="match status" value="1"/>
</dbReference>
<feature type="region of interest" description="Disordered" evidence="3">
    <location>
        <begin position="1"/>
        <end position="26"/>
    </location>
</feature>
<accession>A0ABR1G6F3</accession>
<dbReference type="PANTHER" id="PTHR43677:SF4">
    <property type="entry name" value="QUINONE OXIDOREDUCTASE-LIKE PROTEIN 2"/>
    <property type="match status" value="1"/>
</dbReference>
<dbReference type="Gene3D" id="3.40.47.10">
    <property type="match status" value="1"/>
</dbReference>
<feature type="compositionally biased region" description="Low complexity" evidence="3">
    <location>
        <begin position="1456"/>
        <end position="1467"/>
    </location>
</feature>
<feature type="compositionally biased region" description="Low complexity" evidence="3">
    <location>
        <begin position="1381"/>
        <end position="1392"/>
    </location>
</feature>
<dbReference type="InterPro" id="IPR016039">
    <property type="entry name" value="Thiolase-like"/>
</dbReference>
<dbReference type="InterPro" id="IPR020806">
    <property type="entry name" value="PKS_PP-bd"/>
</dbReference>
<sequence>MKNGKNGHHRCAPARNGRAKAAADLDADARPSPLTHAAARAPRAAPSVGAVFDALFPAAVAAPDVGFLALGADSLDLQSLADALGASPTLLLERCTYAALRDGDGAAAAEEPSPEPEARAAAAGVVEVFAALFPAAVAEPDVGFLALGADSLDLQALADALGSSPALLLERCTLAALSDAPAPPRRRAPPPASGAVAIELSSGALPGSGPRGLARAVATGCSAVSTARRRQRARRPASAIDYYAPSLCVAASALEAFHGCAGRYTVGRGQDRATACGDDEDAVSLGATALASLLARCRLGTGEIGRLEVGTESAVDRGKSIKSFLMALFGDHRDVEGADPRRKRTVEWKTSLSRSNRRADTTNACYGGTNAFLSSARWIGDGRTYAVVVCADPAVHPDPARLSEVGAAGCAVLASARAALPLEAPRATFVKHAWDFYRPVGWRTNDAIFHVAAATAQYDEALLWCARSLRLGDAPERFAFHNNAPYHAKRNLRVLRDDVAGRTLPRADHDAAFLERAAAGLGVAAENGTTYTCPLYASLLSFALGGDAGGRLRCMAYGSGCAATLFSLGDARRPLVDGAAVATLRRREPKPVEAVLAAVEAFEATHGRFGFEAGTWGRARAPLHGRVVAEPAQGRAAPRARAARPRARARGADPDAVAAALAFDVVGTAFGADEPMMAAGLDSLGASELAAALGKALSSAVSSTLVFDHPTLRGLAAFLGEPRADEEEEVGEEVEEEVEEEDAPSSPPEEDAPPSPPEDDAPPSPTDEDAPPSTHSPATMKVVAVDAEGGDIAWRSAPRPTLACRPGRRGVVVAPTCVGLSFADNLFLHGRYQVKRPLPIVPGIECAGVATAVGAGCAGGRAGDAVGFWSLSGGCCAVEVVARASECVWLGDVDGAQALAYAALGVNYTTAYFALAVRNAKPPGGYLLVLGAAGGLGAAAVELGALLGYEVIACASTPEKRAFCAARGATRTVDYSRRRWHRDVVAATGGVDLVVDPVGGDALVACLRCVAVGGAVLSLGYASGATGAVPVEQILQRNVALVGVWASRGQDAAGVAKASKAVVDLWRAGKLRPPVDVAWPLSDLRRGLARVAGRKALGKVVLVVPSADWAAASPPKTEPPVPLVAAAPRVPSRWTADHGAVALVASARSGRARARALRRGGGDARVDVPPVADHVVARAVLLPGVAFVDVFFRDGAAALADVLFLRPLAAAARDAVRRSRRREVEIACGGAVRAVARALAERPAAPRGAARRRGASPPRPSSRPPPAPAARARAPPTANSENFSSRRPGRARPVAAAATRPGRRRPARAARPPRAPRPRSRARARRWSPRGFGAALPGAAAPARGPGARGPRRRGPPGPGTRRRGAGAGAARGPPPPASPWSPASPQRWSPRSPRRRRRRGVAPADAVAAAAAAAFLGTAVDGEAPLMAAGLDSVSAAEFSRASLAATWAPRCPRRSSSTTRTSTRS</sequence>
<gene>
    <name evidence="5" type="ORF">SO694_00040148</name>
</gene>
<dbReference type="InterPro" id="IPR011032">
    <property type="entry name" value="GroES-like_sf"/>
</dbReference>
<name>A0ABR1G6F3_AURAN</name>
<dbReference type="Pfam" id="PF00107">
    <property type="entry name" value="ADH_zinc_N"/>
    <property type="match status" value="1"/>
</dbReference>